<dbReference type="CDD" id="cd00299">
    <property type="entry name" value="GST_C_family"/>
    <property type="match status" value="1"/>
</dbReference>
<accession>A0A4V3XC33</accession>
<name>A0A4V3XC33_9AGAM</name>
<dbReference type="Pfam" id="PF13409">
    <property type="entry name" value="GST_N_2"/>
    <property type="match status" value="1"/>
</dbReference>
<dbReference type="PANTHER" id="PTHR43968">
    <property type="match status" value="1"/>
</dbReference>
<sequence>MSITFFDISPALGGNGWTPNTIKTRVSLNYKGIPFESEFIQFVDIEPLMKKNGGAPTAKKEDGRDHYTLPAIRNSATNEYITESLRIAAYLDEKFPNKPPLIPTGTRAAIELFVQVFEQKIKPVYAVMRHASMMILDDANKNFFETTRNVTAPPVGAARDAVWNTVKEGLDFTADLYDTNGANKPFYLGDTFSFADTVVIGYLMWVKIILGADSDEWKLVASWREGRWEKFLELTKKWQWQQ</sequence>
<dbReference type="SUPFAM" id="SSF47616">
    <property type="entry name" value="GST C-terminal domain-like"/>
    <property type="match status" value="1"/>
</dbReference>
<reference evidence="2 3" key="1">
    <citation type="submission" date="2019-02" db="EMBL/GenBank/DDBJ databases">
        <title>Genome sequencing of the rare red list fungi Phellinidium pouzarii.</title>
        <authorList>
            <person name="Buettner E."/>
            <person name="Kellner H."/>
        </authorList>
    </citation>
    <scope>NUCLEOTIDE SEQUENCE [LARGE SCALE GENOMIC DNA]</scope>
    <source>
        <strain evidence="2 3">DSM 108285</strain>
    </source>
</reference>
<dbReference type="AlphaFoldDB" id="A0A4V3XC33"/>
<dbReference type="PROSITE" id="PS50404">
    <property type="entry name" value="GST_NTER"/>
    <property type="match status" value="1"/>
</dbReference>
<gene>
    <name evidence="2" type="ORF">EW145_g5669</name>
</gene>
<organism evidence="2 3">
    <name type="scientific">Phellinidium pouzarii</name>
    <dbReference type="NCBI Taxonomy" id="167371"/>
    <lineage>
        <taxon>Eukaryota</taxon>
        <taxon>Fungi</taxon>
        <taxon>Dikarya</taxon>
        <taxon>Basidiomycota</taxon>
        <taxon>Agaricomycotina</taxon>
        <taxon>Agaricomycetes</taxon>
        <taxon>Hymenochaetales</taxon>
        <taxon>Hymenochaetaceae</taxon>
        <taxon>Phellinidium</taxon>
    </lineage>
</organism>
<dbReference type="InterPro" id="IPR004045">
    <property type="entry name" value="Glutathione_S-Trfase_N"/>
</dbReference>
<protein>
    <recommendedName>
        <fullName evidence="1">GST N-terminal domain-containing protein</fullName>
    </recommendedName>
</protein>
<dbReference type="Gene3D" id="3.40.30.10">
    <property type="entry name" value="Glutaredoxin"/>
    <property type="match status" value="1"/>
</dbReference>
<dbReference type="Pfam" id="PF22041">
    <property type="entry name" value="GST_C_7"/>
    <property type="match status" value="1"/>
</dbReference>
<dbReference type="InterPro" id="IPR036282">
    <property type="entry name" value="Glutathione-S-Trfase_C_sf"/>
</dbReference>
<dbReference type="InterPro" id="IPR036249">
    <property type="entry name" value="Thioredoxin-like_sf"/>
</dbReference>
<evidence type="ECO:0000313" key="2">
    <source>
        <dbReference type="EMBL" id="THH04233.1"/>
    </source>
</evidence>
<proteinExistence type="predicted"/>
<evidence type="ECO:0000313" key="3">
    <source>
        <dbReference type="Proteomes" id="UP000308199"/>
    </source>
</evidence>
<dbReference type="PANTHER" id="PTHR43968:SF6">
    <property type="entry name" value="GLUTATHIONE S-TRANSFERASE OMEGA"/>
    <property type="match status" value="1"/>
</dbReference>
<dbReference type="SUPFAM" id="SSF52833">
    <property type="entry name" value="Thioredoxin-like"/>
    <property type="match status" value="1"/>
</dbReference>
<dbReference type="Gene3D" id="1.20.1050.10">
    <property type="match status" value="1"/>
</dbReference>
<dbReference type="GO" id="GO:0005737">
    <property type="term" value="C:cytoplasm"/>
    <property type="evidence" value="ECO:0007669"/>
    <property type="project" value="TreeGrafter"/>
</dbReference>
<evidence type="ECO:0000259" key="1">
    <source>
        <dbReference type="PROSITE" id="PS50404"/>
    </source>
</evidence>
<keyword evidence="3" id="KW-1185">Reference proteome</keyword>
<dbReference type="EMBL" id="SGPK01000363">
    <property type="protein sequence ID" value="THH04233.1"/>
    <property type="molecule type" value="Genomic_DNA"/>
</dbReference>
<dbReference type="OrthoDB" id="4951845at2759"/>
<feature type="domain" description="GST N-terminal" evidence="1">
    <location>
        <begin position="8"/>
        <end position="99"/>
    </location>
</feature>
<dbReference type="InterPro" id="IPR050983">
    <property type="entry name" value="GST_Omega/HSP26"/>
</dbReference>
<dbReference type="InterPro" id="IPR054416">
    <property type="entry name" value="GST_UstS-like_C"/>
</dbReference>
<dbReference type="Proteomes" id="UP000308199">
    <property type="component" value="Unassembled WGS sequence"/>
</dbReference>
<comment type="caution">
    <text evidence="2">The sequence shown here is derived from an EMBL/GenBank/DDBJ whole genome shotgun (WGS) entry which is preliminary data.</text>
</comment>